<comment type="caution">
    <text evidence="1">The sequence shown here is derived from an EMBL/GenBank/DDBJ whole genome shotgun (WGS) entry which is preliminary data.</text>
</comment>
<evidence type="ECO:0000313" key="1">
    <source>
        <dbReference type="EMBL" id="KAK2839851.1"/>
    </source>
</evidence>
<gene>
    <name evidence="1" type="ORF">Q5P01_013591</name>
</gene>
<dbReference type="EMBL" id="JAUPFM010000010">
    <property type="protein sequence ID" value="KAK2839851.1"/>
    <property type="molecule type" value="Genomic_DNA"/>
</dbReference>
<sequence length="67" mass="7392">MIRDEIKLFIILFLCQLLVTLHLKRRTGILMAAGGNGVQQESPAFAVRTLSSCRPALTQPDTLPAQQ</sequence>
<dbReference type="Proteomes" id="UP001187415">
    <property type="component" value="Unassembled WGS sequence"/>
</dbReference>
<accession>A0AA88SQR1</accession>
<evidence type="ECO:0000313" key="2">
    <source>
        <dbReference type="Proteomes" id="UP001187415"/>
    </source>
</evidence>
<dbReference type="AlphaFoldDB" id="A0AA88SQR1"/>
<reference evidence="1" key="1">
    <citation type="submission" date="2023-07" db="EMBL/GenBank/DDBJ databases">
        <title>Chromosome-level Genome Assembly of Striped Snakehead (Channa striata).</title>
        <authorList>
            <person name="Liu H."/>
        </authorList>
    </citation>
    <scope>NUCLEOTIDE SEQUENCE</scope>
    <source>
        <strain evidence="1">Gz</strain>
        <tissue evidence="1">Muscle</tissue>
    </source>
</reference>
<organism evidence="1 2">
    <name type="scientific">Channa striata</name>
    <name type="common">Snakehead murrel</name>
    <name type="synonym">Ophicephalus striatus</name>
    <dbReference type="NCBI Taxonomy" id="64152"/>
    <lineage>
        <taxon>Eukaryota</taxon>
        <taxon>Metazoa</taxon>
        <taxon>Chordata</taxon>
        <taxon>Craniata</taxon>
        <taxon>Vertebrata</taxon>
        <taxon>Euteleostomi</taxon>
        <taxon>Actinopterygii</taxon>
        <taxon>Neopterygii</taxon>
        <taxon>Teleostei</taxon>
        <taxon>Neoteleostei</taxon>
        <taxon>Acanthomorphata</taxon>
        <taxon>Anabantaria</taxon>
        <taxon>Anabantiformes</taxon>
        <taxon>Channoidei</taxon>
        <taxon>Channidae</taxon>
        <taxon>Channa</taxon>
    </lineage>
</organism>
<name>A0AA88SQR1_CHASR</name>
<proteinExistence type="predicted"/>
<keyword evidence="2" id="KW-1185">Reference proteome</keyword>
<protein>
    <submittedName>
        <fullName evidence="1">Uncharacterized protein</fullName>
    </submittedName>
</protein>